<evidence type="ECO:0000313" key="1">
    <source>
        <dbReference type="EMBL" id="RNB69512.1"/>
    </source>
</evidence>
<dbReference type="OrthoDB" id="1684603at2"/>
<name>A0A3M8C1D2_9BACL</name>
<proteinExistence type="predicted"/>
<dbReference type="AlphaFoldDB" id="A0A3M8C1D2"/>
<accession>A0A3M8C1D2</accession>
<organism evidence="1 2">
    <name type="scientific">Brevibacillus invocatus</name>
    <dbReference type="NCBI Taxonomy" id="173959"/>
    <lineage>
        <taxon>Bacteria</taxon>
        <taxon>Bacillati</taxon>
        <taxon>Bacillota</taxon>
        <taxon>Bacilli</taxon>
        <taxon>Bacillales</taxon>
        <taxon>Paenibacillaceae</taxon>
        <taxon>Brevibacillus</taxon>
    </lineage>
</organism>
<reference evidence="1 2" key="1">
    <citation type="submission" date="2018-10" db="EMBL/GenBank/DDBJ databases">
        <title>Phylogenomics of Brevibacillus.</title>
        <authorList>
            <person name="Dunlap C."/>
        </authorList>
    </citation>
    <scope>NUCLEOTIDE SEQUENCE [LARGE SCALE GENOMIC DNA]</scope>
    <source>
        <strain evidence="1 2">JCM 12215</strain>
    </source>
</reference>
<comment type="caution">
    <text evidence="1">The sequence shown here is derived from an EMBL/GenBank/DDBJ whole genome shotgun (WGS) entry which is preliminary data.</text>
</comment>
<protein>
    <submittedName>
        <fullName evidence="1">Glutamate decarboxylase</fullName>
    </submittedName>
</protein>
<keyword evidence="2" id="KW-1185">Reference proteome</keyword>
<evidence type="ECO:0000313" key="2">
    <source>
        <dbReference type="Proteomes" id="UP000282028"/>
    </source>
</evidence>
<sequence>MWTVIYIAPSAKIAERIQQRLTDEGFLVKVREAKVSKQYEILVPESEVHEVQEVFGTILR</sequence>
<gene>
    <name evidence="1" type="ORF">EDM52_18745</name>
</gene>
<dbReference type="Proteomes" id="UP000282028">
    <property type="component" value="Unassembled WGS sequence"/>
</dbReference>
<dbReference type="RefSeq" id="WP_122910480.1">
    <property type="nucleotide sequence ID" value="NZ_CBCSBE010000015.1"/>
</dbReference>
<dbReference type="EMBL" id="RHHR01000037">
    <property type="protein sequence ID" value="RNB69512.1"/>
    <property type="molecule type" value="Genomic_DNA"/>
</dbReference>